<sequence length="208" mass="23724">MKQQLLNRRMAVFYYQKEIKMDRTPFFNEARALLGGKLTQYQVDRFNELLDEFQGQSQDNNSKTTSPVGVNLITSFENLKLSAYLCPAKVWTIGFGTTVYSNGNRVKQGDKCTESQAKAYFAYDLNRFERAINGSVTVPLTQNQFDALVSLTYNIGENAFKGSTLLKKLNARDYIGAADQFLVWNKSNGQVLNGLVRRRKAERELFLK</sequence>
<dbReference type="InterPro" id="IPR023346">
    <property type="entry name" value="Lysozyme-like_dom_sf"/>
</dbReference>
<comment type="similarity">
    <text evidence="7">Belongs to the glycosyl hydrolase 24 family.</text>
</comment>
<dbReference type="PANTHER" id="PTHR38107:SF3">
    <property type="entry name" value="LYSOZYME RRRD-RELATED"/>
    <property type="match status" value="1"/>
</dbReference>
<evidence type="ECO:0000256" key="5">
    <source>
        <dbReference type="ARBA" id="ARBA00023200"/>
    </source>
</evidence>
<protein>
    <recommendedName>
        <fullName evidence="7">Lysozyme</fullName>
        <ecNumber evidence="7">3.2.1.17</ecNumber>
    </recommendedName>
</protein>
<organism evidence="8 9">
    <name type="scientific">Acinetobacter vivianii</name>
    <dbReference type="NCBI Taxonomy" id="1776742"/>
    <lineage>
        <taxon>Bacteria</taxon>
        <taxon>Pseudomonadati</taxon>
        <taxon>Pseudomonadota</taxon>
        <taxon>Gammaproteobacteria</taxon>
        <taxon>Moraxellales</taxon>
        <taxon>Moraxellaceae</taxon>
        <taxon>Acinetobacter</taxon>
    </lineage>
</organism>
<dbReference type="Pfam" id="PF00959">
    <property type="entry name" value="Phage_lysozyme"/>
    <property type="match status" value="1"/>
</dbReference>
<dbReference type="InterPro" id="IPR002196">
    <property type="entry name" value="Glyco_hydro_24"/>
</dbReference>
<keyword evidence="4 7" id="KW-0378">Hydrolase</keyword>
<evidence type="ECO:0000313" key="9">
    <source>
        <dbReference type="Proteomes" id="UP000013049"/>
    </source>
</evidence>
<comment type="catalytic activity">
    <reaction evidence="1 7">
        <text>Hydrolysis of (1-&gt;4)-beta-linkages between N-acetylmuramic acid and N-acetyl-D-glucosamine residues in a peptidoglycan and between N-acetyl-D-glucosamine residues in chitodextrins.</text>
        <dbReference type="EC" id="3.2.1.17"/>
    </reaction>
</comment>
<dbReference type="HOGENOM" id="CLU_091641_3_1_6"/>
<dbReference type="GO" id="GO:0016998">
    <property type="term" value="P:cell wall macromolecule catabolic process"/>
    <property type="evidence" value="ECO:0007669"/>
    <property type="project" value="InterPro"/>
</dbReference>
<dbReference type="GO" id="GO:0031640">
    <property type="term" value="P:killing of cells of another organism"/>
    <property type="evidence" value="ECO:0007669"/>
    <property type="project" value="UniProtKB-KW"/>
</dbReference>
<evidence type="ECO:0000256" key="2">
    <source>
        <dbReference type="ARBA" id="ARBA00022529"/>
    </source>
</evidence>
<keyword evidence="2 7" id="KW-0929">Antimicrobial</keyword>
<dbReference type="eggNOG" id="COG3772">
    <property type="taxonomic scope" value="Bacteria"/>
</dbReference>
<dbReference type="Gene3D" id="1.10.530.40">
    <property type="match status" value="1"/>
</dbReference>
<evidence type="ECO:0000256" key="7">
    <source>
        <dbReference type="RuleBase" id="RU003788"/>
    </source>
</evidence>
<evidence type="ECO:0000256" key="4">
    <source>
        <dbReference type="ARBA" id="ARBA00022801"/>
    </source>
</evidence>
<dbReference type="SUPFAM" id="SSF53955">
    <property type="entry name" value="Lysozyme-like"/>
    <property type="match status" value="1"/>
</dbReference>
<evidence type="ECO:0000256" key="6">
    <source>
        <dbReference type="ARBA" id="ARBA00023295"/>
    </source>
</evidence>
<dbReference type="CDD" id="cd00737">
    <property type="entry name" value="lyz_endolysin_autolysin"/>
    <property type="match status" value="1"/>
</dbReference>
<reference evidence="8 9" key="1">
    <citation type="submission" date="2013-02" db="EMBL/GenBank/DDBJ databases">
        <title>The Genome Sequence of Acinetobacter sp. NIPH 758.</title>
        <authorList>
            <consortium name="The Broad Institute Genome Sequencing Platform"/>
            <consortium name="The Broad Institute Genome Sequencing Center for Infectious Disease"/>
            <person name="Cerqueira G."/>
            <person name="Feldgarden M."/>
            <person name="Courvalin P."/>
            <person name="Perichon B."/>
            <person name="Grillot-Courvalin C."/>
            <person name="Clermont D."/>
            <person name="Rocha E."/>
            <person name="Yoon E.-J."/>
            <person name="Nemec A."/>
            <person name="Walker B."/>
            <person name="Young S.K."/>
            <person name="Zeng Q."/>
            <person name="Gargeya S."/>
            <person name="Fitzgerald M."/>
            <person name="Haas B."/>
            <person name="Abouelleil A."/>
            <person name="Alvarado L."/>
            <person name="Arachchi H.M."/>
            <person name="Berlin A.M."/>
            <person name="Chapman S.B."/>
            <person name="Dewar J."/>
            <person name="Goldberg J."/>
            <person name="Griggs A."/>
            <person name="Gujja S."/>
            <person name="Hansen M."/>
            <person name="Howarth C."/>
            <person name="Imamovic A."/>
            <person name="Larimer J."/>
            <person name="McCowan C."/>
            <person name="Murphy C."/>
            <person name="Neiman D."/>
            <person name="Pearson M."/>
            <person name="Priest M."/>
            <person name="Roberts A."/>
            <person name="Saif S."/>
            <person name="Shea T."/>
            <person name="Sisk P."/>
            <person name="Sykes S."/>
            <person name="Wortman J."/>
            <person name="Nusbaum C."/>
            <person name="Birren B."/>
        </authorList>
    </citation>
    <scope>NUCLEOTIDE SEQUENCE [LARGE SCALE GENOMIC DNA]</scope>
    <source>
        <strain evidence="8 9">NIPH 758</strain>
    </source>
</reference>
<dbReference type="GO" id="GO:0003796">
    <property type="term" value="F:lysozyme activity"/>
    <property type="evidence" value="ECO:0007669"/>
    <property type="project" value="UniProtKB-EC"/>
</dbReference>
<dbReference type="HAMAP" id="MF_04110">
    <property type="entry name" value="ENDOLYSIN_T4"/>
    <property type="match status" value="1"/>
</dbReference>
<evidence type="ECO:0000313" key="8">
    <source>
        <dbReference type="EMBL" id="ENU92114.1"/>
    </source>
</evidence>
<dbReference type="InterPro" id="IPR023347">
    <property type="entry name" value="Lysozyme_dom_sf"/>
</dbReference>
<evidence type="ECO:0000256" key="3">
    <source>
        <dbReference type="ARBA" id="ARBA00022638"/>
    </source>
</evidence>
<dbReference type="GO" id="GO:0042742">
    <property type="term" value="P:defense response to bacterium"/>
    <property type="evidence" value="ECO:0007669"/>
    <property type="project" value="UniProtKB-KW"/>
</dbReference>
<dbReference type="EMBL" id="APPC01000017">
    <property type="protein sequence ID" value="ENU92114.1"/>
    <property type="molecule type" value="Genomic_DNA"/>
</dbReference>
<proteinExistence type="inferred from homology"/>
<dbReference type="InterPro" id="IPR051018">
    <property type="entry name" value="Bacteriophage_GH24"/>
</dbReference>
<dbReference type="PANTHER" id="PTHR38107">
    <property type="match status" value="1"/>
</dbReference>
<dbReference type="AlphaFoldDB" id="N8WAZ3"/>
<gene>
    <name evidence="8" type="ORF">F971_02001</name>
</gene>
<keyword evidence="3 7" id="KW-0081">Bacteriolytic enzyme</keyword>
<evidence type="ECO:0000256" key="1">
    <source>
        <dbReference type="ARBA" id="ARBA00000632"/>
    </source>
</evidence>
<dbReference type="InterPro" id="IPR033907">
    <property type="entry name" value="Endolysin_autolysin"/>
</dbReference>
<dbReference type="GO" id="GO:0009253">
    <property type="term" value="P:peptidoglycan catabolic process"/>
    <property type="evidence" value="ECO:0007669"/>
    <property type="project" value="InterPro"/>
</dbReference>
<keyword evidence="6 7" id="KW-0326">Glycosidase</keyword>
<name>N8WAZ3_9GAMM</name>
<comment type="caution">
    <text evidence="8">The sequence shown here is derived from an EMBL/GenBank/DDBJ whole genome shotgun (WGS) entry which is preliminary data.</text>
</comment>
<dbReference type="PATRIC" id="fig|1217712.3.peg.1917"/>
<dbReference type="Proteomes" id="UP000013049">
    <property type="component" value="Unassembled WGS sequence"/>
</dbReference>
<keyword evidence="5" id="KW-1035">Host cytoplasm</keyword>
<accession>N8WAZ3</accession>
<dbReference type="EC" id="3.2.1.17" evidence="7"/>
<dbReference type="InterPro" id="IPR034690">
    <property type="entry name" value="Endolysin_T4_type"/>
</dbReference>